<dbReference type="SUPFAM" id="SSF53335">
    <property type="entry name" value="S-adenosyl-L-methionine-dependent methyltransferases"/>
    <property type="match status" value="1"/>
</dbReference>
<evidence type="ECO:0000313" key="6">
    <source>
        <dbReference type="Proteomes" id="UP000030647"/>
    </source>
</evidence>
<dbReference type="PANTHER" id="PTHR43464">
    <property type="entry name" value="METHYLTRANSFERASE"/>
    <property type="match status" value="1"/>
</dbReference>
<dbReference type="GO" id="GO:0008168">
    <property type="term" value="F:methyltransferase activity"/>
    <property type="evidence" value="ECO:0007669"/>
    <property type="project" value="UniProtKB-KW"/>
</dbReference>
<evidence type="ECO:0000256" key="1">
    <source>
        <dbReference type="ARBA" id="ARBA00022603"/>
    </source>
</evidence>
<dbReference type="Pfam" id="PF13649">
    <property type="entry name" value="Methyltransf_25"/>
    <property type="match status" value="1"/>
</dbReference>
<protein>
    <recommendedName>
        <fullName evidence="4">Methyltransferase domain-containing protein</fullName>
    </recommendedName>
</protein>
<evidence type="ECO:0000256" key="2">
    <source>
        <dbReference type="ARBA" id="ARBA00022679"/>
    </source>
</evidence>
<dbReference type="HOGENOM" id="CLU_1018600_0_0_9"/>
<dbReference type="InterPro" id="IPR029063">
    <property type="entry name" value="SAM-dependent_MTases_sf"/>
</dbReference>
<evidence type="ECO:0000313" key="5">
    <source>
        <dbReference type="EMBL" id="ERL66264.1"/>
    </source>
</evidence>
<dbReference type="PANTHER" id="PTHR43464:SF19">
    <property type="entry name" value="UBIQUINONE BIOSYNTHESIS O-METHYLTRANSFERASE, MITOCHONDRIAL"/>
    <property type="match status" value="1"/>
</dbReference>
<dbReference type="GO" id="GO:0032259">
    <property type="term" value="P:methylation"/>
    <property type="evidence" value="ECO:0007669"/>
    <property type="project" value="UniProtKB-KW"/>
</dbReference>
<feature type="domain" description="Methyltransferase" evidence="4">
    <location>
        <begin position="63"/>
        <end position="152"/>
    </location>
</feature>
<dbReference type="STRING" id="1231336.L248_1356"/>
<evidence type="ECO:0000259" key="4">
    <source>
        <dbReference type="Pfam" id="PF13649"/>
    </source>
</evidence>
<dbReference type="Gene3D" id="3.40.50.150">
    <property type="entry name" value="Vaccinia Virus protein VP39"/>
    <property type="match status" value="1"/>
</dbReference>
<dbReference type="Proteomes" id="UP000030647">
    <property type="component" value="Unassembled WGS sequence"/>
</dbReference>
<name>U4TPX0_9LACO</name>
<sequence>MFLYTEGRKGWGRMTRTDDQETAAAWDDFAPEYYAMQQADPLPLAQRMGDWLQAEKILPAGRVLDLGSGAGRFAPMLARGAMHLTLMDISSQMLAYAQKELARAGQTAETISAPWSTFAHQSGVYDVIFSHMATFLTPADLSIIGALLAPGGIFVYSRVTGRTDSIFDQVLAAFPPLRQHYVDESRTPISLWQEKSRQAQWTQRQTLLTFHYTEPIDRDYLAEEIPPLLAASDQAAFGQLLKRLFGGQETITTTKSLAVTVLALTAPAGHRRS</sequence>
<proteinExistence type="predicted"/>
<dbReference type="AlphaFoldDB" id="U4TPX0"/>
<keyword evidence="1" id="KW-0489">Methyltransferase</keyword>
<dbReference type="InterPro" id="IPR041698">
    <property type="entry name" value="Methyltransf_25"/>
</dbReference>
<dbReference type="CDD" id="cd02440">
    <property type="entry name" value="AdoMet_MTases"/>
    <property type="match status" value="1"/>
</dbReference>
<gene>
    <name evidence="5" type="ORF">L248_1356</name>
</gene>
<dbReference type="EMBL" id="KI271583">
    <property type="protein sequence ID" value="ERL66264.1"/>
    <property type="molecule type" value="Genomic_DNA"/>
</dbReference>
<keyword evidence="2" id="KW-0808">Transferase</keyword>
<reference evidence="6" key="1">
    <citation type="journal article" date="2013" name="Genome Announc.">
        <title>Whole-Genome Sequencing of Lactobacillus shenzhenensis Strain LY-73T.</title>
        <authorList>
            <person name="Lin Z."/>
            <person name="Liu Z."/>
            <person name="Yang R."/>
            <person name="Zou Y."/>
            <person name="Wan D."/>
            <person name="Chen J."/>
            <person name="Guo M."/>
            <person name="Zhao J."/>
            <person name="Fang C."/>
            <person name="Yang R."/>
            <person name="Liu F."/>
        </authorList>
    </citation>
    <scope>NUCLEOTIDE SEQUENCE [LARGE SCALE GENOMIC DNA]</scope>
    <source>
        <strain evidence="6">LY-73</strain>
    </source>
</reference>
<evidence type="ECO:0000256" key="3">
    <source>
        <dbReference type="ARBA" id="ARBA00022691"/>
    </source>
</evidence>
<organism evidence="5 6">
    <name type="scientific">Schleiferilactobacillus shenzhenensis LY-73</name>
    <dbReference type="NCBI Taxonomy" id="1231336"/>
    <lineage>
        <taxon>Bacteria</taxon>
        <taxon>Bacillati</taxon>
        <taxon>Bacillota</taxon>
        <taxon>Bacilli</taxon>
        <taxon>Lactobacillales</taxon>
        <taxon>Lactobacillaceae</taxon>
        <taxon>Schleiferilactobacillus</taxon>
    </lineage>
</organism>
<keyword evidence="6" id="KW-1185">Reference proteome</keyword>
<accession>U4TPX0</accession>
<keyword evidence="3" id="KW-0949">S-adenosyl-L-methionine</keyword>
<dbReference type="eggNOG" id="COG0500">
    <property type="taxonomic scope" value="Bacteria"/>
</dbReference>